<name>A0AC58LTX3_CASCN</name>
<sequence>MGETSRRVTLKEQSEEGRVVAVACRVEISRSVLVLTVTMSHGRRLPQGSCLSGELFRFVVNRVVLWEITRFPAYCLIMDYTVSMFLNTLTPKFYVALTGTSSLISGLILIFEWWYFRKYGTSFIEQVSVSHLRPLLGGVDNNSSNNSNSSNGDSDSNRQSVSECKVWRNPLNLFRGAEYNRYTWVTGREPLTYYDMNLSAQDHQTFFTCDSDHLRPADAIMQKAWRERNPQARISAAHEALEINEIRSRVEVPLIASSTIWEIKLLPKCATAYILLAEEEATTIAEAEKLFKQALKAGDGCYRRSQQLQHHGSQYEAQHRRDTNVLVYIKRRLAMCARRLGRTREAVKMMRDLMKEFPLLSMFNIHENLLEALLELQAYADVQAVLAKYDGWPGTCNPHGITDISLPKSATICYTAALLKARAVSDKFSPEAASRRGLSTAEMNAVEAIHRAVEFNPHVPKYLLEMKSLILPPEHILKRGDSEAIAYAFFHLAHWKRVEGALNLLHCTWEGTFRMIPYPLEKGHLFYPYPICTETADRELLPSFHEVSVYPKKELPFFILFTAGLCSFTAMLALLTHQFPELMGVFAKAFLSTLFAPLNFVMEKVESILPSSLWHQLTRI</sequence>
<protein>
    <submittedName>
        <fullName evidence="2">Suppressor of tumorigenicity 7 protein isoform X1</fullName>
    </submittedName>
</protein>
<keyword evidence="1" id="KW-1185">Reference proteome</keyword>
<organism evidence="1 2">
    <name type="scientific">Castor canadensis</name>
    <name type="common">American beaver</name>
    <dbReference type="NCBI Taxonomy" id="51338"/>
    <lineage>
        <taxon>Eukaryota</taxon>
        <taxon>Metazoa</taxon>
        <taxon>Chordata</taxon>
        <taxon>Craniata</taxon>
        <taxon>Vertebrata</taxon>
        <taxon>Euteleostomi</taxon>
        <taxon>Mammalia</taxon>
        <taxon>Eutheria</taxon>
        <taxon>Euarchontoglires</taxon>
        <taxon>Glires</taxon>
        <taxon>Rodentia</taxon>
        <taxon>Castorimorpha</taxon>
        <taxon>Castoridae</taxon>
        <taxon>Castor</taxon>
    </lineage>
</organism>
<gene>
    <name evidence="2" type="primary">St7</name>
</gene>
<proteinExistence type="predicted"/>
<reference evidence="2" key="1">
    <citation type="submission" date="2025-08" db="UniProtKB">
        <authorList>
            <consortium name="RefSeq"/>
        </authorList>
    </citation>
    <scope>IDENTIFICATION</scope>
</reference>
<dbReference type="Proteomes" id="UP001732720">
    <property type="component" value="Chromosome 2"/>
</dbReference>
<accession>A0AC58LTX3</accession>
<dbReference type="RefSeq" id="XP_073920590.1">
    <property type="nucleotide sequence ID" value="XM_074064489.1"/>
</dbReference>
<evidence type="ECO:0000313" key="2">
    <source>
        <dbReference type="RefSeq" id="XP_073920590.1"/>
    </source>
</evidence>
<evidence type="ECO:0000313" key="1">
    <source>
        <dbReference type="Proteomes" id="UP001732720"/>
    </source>
</evidence>